<evidence type="ECO:0008006" key="5">
    <source>
        <dbReference type="Google" id="ProtNLM"/>
    </source>
</evidence>
<keyword evidence="4" id="KW-1185">Reference proteome</keyword>
<reference evidence="4" key="1">
    <citation type="journal article" date="2019" name="Int. J. Syst. Evol. Microbiol.">
        <title>The Global Catalogue of Microorganisms (GCM) 10K type strain sequencing project: providing services to taxonomists for standard genome sequencing and annotation.</title>
        <authorList>
            <consortium name="The Broad Institute Genomics Platform"/>
            <consortium name="The Broad Institute Genome Sequencing Center for Infectious Disease"/>
            <person name="Wu L."/>
            <person name="Ma J."/>
        </authorList>
    </citation>
    <scope>NUCLEOTIDE SEQUENCE [LARGE SCALE GENOMIC DNA]</scope>
    <source>
        <strain evidence="4">JCM 17923</strain>
    </source>
</reference>
<dbReference type="Proteomes" id="UP001501153">
    <property type="component" value="Unassembled WGS sequence"/>
</dbReference>
<feature type="signal peptide" evidence="2">
    <location>
        <begin position="1"/>
        <end position="22"/>
    </location>
</feature>
<accession>A0ABP8IH60</accession>
<protein>
    <recommendedName>
        <fullName evidence="5">Outer membrane protein beta-barrel domain-containing protein</fullName>
    </recommendedName>
</protein>
<evidence type="ECO:0000313" key="4">
    <source>
        <dbReference type="Proteomes" id="UP001501153"/>
    </source>
</evidence>
<comment type="caution">
    <text evidence="3">The sequence shown here is derived from an EMBL/GenBank/DDBJ whole genome shotgun (WGS) entry which is preliminary data.</text>
</comment>
<feature type="compositionally biased region" description="Pro residues" evidence="1">
    <location>
        <begin position="35"/>
        <end position="47"/>
    </location>
</feature>
<evidence type="ECO:0000256" key="1">
    <source>
        <dbReference type="SAM" id="MobiDB-lite"/>
    </source>
</evidence>
<evidence type="ECO:0000313" key="3">
    <source>
        <dbReference type="EMBL" id="GAA4358358.1"/>
    </source>
</evidence>
<evidence type="ECO:0000256" key="2">
    <source>
        <dbReference type="SAM" id="SignalP"/>
    </source>
</evidence>
<dbReference type="RefSeq" id="WP_345236289.1">
    <property type="nucleotide sequence ID" value="NZ_BAABGZ010000027.1"/>
</dbReference>
<gene>
    <name evidence="3" type="ORF">GCM10023185_23970</name>
</gene>
<feature type="region of interest" description="Disordered" evidence="1">
    <location>
        <begin position="25"/>
        <end position="85"/>
    </location>
</feature>
<proteinExistence type="predicted"/>
<feature type="chain" id="PRO_5045633523" description="Outer membrane protein beta-barrel domain-containing protein" evidence="2">
    <location>
        <begin position="23"/>
        <end position="256"/>
    </location>
</feature>
<sequence>MKNLLFPLLTASTMLLAGTALAQDKPALNTAPPGTATPPPAQQPAQPPVQQTAPAPGAAPLPAPTTDKPSGLDLPSNRDARAAGGSSSELSRKLFIYSNFGLGFNAVNGISQFNFSIAPALGYRISERFALGPGISYSYLNYSVPDNFVIRGTNSNSISTSNIGVKAFAQYIFYKEFFAHAEYELTRAELLAEDASGNLSKIRKMIGTPLLGAGYRQQFSERAAADIVLLYNFDNTLYSLYSNPVFRFSFLFNLGR</sequence>
<name>A0ABP8IH60_9BACT</name>
<organism evidence="3 4">
    <name type="scientific">Hymenobacter saemangeumensis</name>
    <dbReference type="NCBI Taxonomy" id="1084522"/>
    <lineage>
        <taxon>Bacteria</taxon>
        <taxon>Pseudomonadati</taxon>
        <taxon>Bacteroidota</taxon>
        <taxon>Cytophagia</taxon>
        <taxon>Cytophagales</taxon>
        <taxon>Hymenobacteraceae</taxon>
        <taxon>Hymenobacter</taxon>
    </lineage>
</organism>
<dbReference type="EMBL" id="BAABGZ010000027">
    <property type="protein sequence ID" value="GAA4358358.1"/>
    <property type="molecule type" value="Genomic_DNA"/>
</dbReference>
<keyword evidence="2" id="KW-0732">Signal</keyword>